<name>A0A7K0DFU0_9NOCA</name>
<reference evidence="2 3" key="1">
    <citation type="submission" date="2019-10" db="EMBL/GenBank/DDBJ databases">
        <title>Nocardia macrotermitis sp. nov. and Nocardia aurantia sp. nov., isolated from the gut of fungus growing-termite Macrotermes natalensis.</title>
        <authorList>
            <person name="Benndorf R."/>
            <person name="Schwitalla J."/>
            <person name="Martin K."/>
            <person name="De Beer W."/>
            <person name="Kaster A.-K."/>
            <person name="Vollmers J."/>
            <person name="Poulsen M."/>
            <person name="Beemelmanns C."/>
        </authorList>
    </citation>
    <scope>NUCLEOTIDE SEQUENCE [LARGE SCALE GENOMIC DNA]</scope>
    <source>
        <strain evidence="2 3">RB20</strain>
    </source>
</reference>
<protein>
    <submittedName>
        <fullName evidence="2">Uncharacterized protein</fullName>
    </submittedName>
</protein>
<keyword evidence="1" id="KW-0472">Membrane</keyword>
<dbReference type="Proteomes" id="UP000438448">
    <property type="component" value="Unassembled WGS sequence"/>
</dbReference>
<proteinExistence type="predicted"/>
<dbReference type="AlphaFoldDB" id="A0A7K0DFU0"/>
<keyword evidence="1" id="KW-1133">Transmembrane helix</keyword>
<evidence type="ECO:0000313" key="2">
    <source>
        <dbReference type="EMBL" id="MQY24401.1"/>
    </source>
</evidence>
<sequence length="963" mass="99055">MLFAIADVLVELGVVGDRAYRPVLRARAAPLEESGDRVAARVRVRVVVFGTRDLFLGAAFVHGLLQRGAVVPGRGAEQCLAFDQLPAQLVRAGVDGVAQFGEMRWAGLGFGGRVAVGAAGGGEVRAGGPHAGVGLGDAGGQVTGPAGFEVRGPLMVGVAAGGPGCAGVGQFLLRGPQVFLGLGVYRGRGLVRFLDAVFGVGFQDRVLVLDRVVDRGIVCGVGLFQSRASLIQIRVGPVEVLARSDHSRVIGTIGCARMPRPAGTFGGDRTLRGVRVRWVVRALGVGGVFGHIGVVGSARVPRVAGVSGVGRVFGSARVPRGAGAFRVGRVLGVRRVLGLVRVLRGVRAFGIGRGFRAVRVFWAVGVFEVGRVLRVVRAFGGVGGLGSGRMLRGVCVFGGVRVFGGGWVFGVCGLLGLGGLFVFGLDGLQCPAAGVVFLGGVLVFRGGVVEVFAGLEDILVLGVAATDLLLELIAACDLPLVTPAGTRVCGRLQVREPVLERRLVVGLGGAIGLVGGVGVFGWGVPGGGFVGDGFAVVVEVAEVLGAFDVGQVGLQGVGEAVAVRGVGVDVVGEVVQDTVAGPGGPGRVHTQFLERGVGDDGAELGGQIDVAVTVHDQQMPAGVGEPGGDLPTRGVHEFAGGRGVQLALVLDYTVALGELRCEIPGLGDLRSLGRLVGTAGVLGCGEGGLGVDEGVAAWGNHDVGALEHRSMLARVAGQELGQLTQQATDTGDPQEQFLGDGAVPAPDLASTGTLVTRARRCAVRGGAVASGPAARTLTTRARVGMWNTRCDNDLWVVGGSGVVGRVLLDKDLGDAELPEQIGQTVAPETGLGAVAVCEYRAAVLGDQRERVVPAVQVRDGQLSTVVGHRFRDRFGPGPVQGGVVIAQQRRILGVVQRPLPRLEPLPRHRFPLPTERIRLCLSIFPGLHRPLGGRVRHRRGIRHGATVVPGIMLRGCGITLRGS</sequence>
<organism evidence="2 3">
    <name type="scientific">Nocardia macrotermitis</name>
    <dbReference type="NCBI Taxonomy" id="2585198"/>
    <lineage>
        <taxon>Bacteria</taxon>
        <taxon>Bacillati</taxon>
        <taxon>Actinomycetota</taxon>
        <taxon>Actinomycetes</taxon>
        <taxon>Mycobacteriales</taxon>
        <taxon>Nocardiaceae</taxon>
        <taxon>Nocardia</taxon>
    </lineage>
</organism>
<keyword evidence="1" id="KW-0812">Transmembrane</keyword>
<dbReference type="EMBL" id="WEGK01000035">
    <property type="protein sequence ID" value="MQY24401.1"/>
    <property type="molecule type" value="Genomic_DNA"/>
</dbReference>
<evidence type="ECO:0000256" key="1">
    <source>
        <dbReference type="SAM" id="Phobius"/>
    </source>
</evidence>
<comment type="caution">
    <text evidence="2">The sequence shown here is derived from an EMBL/GenBank/DDBJ whole genome shotgun (WGS) entry which is preliminary data.</text>
</comment>
<feature type="transmembrane region" description="Helical" evidence="1">
    <location>
        <begin position="432"/>
        <end position="452"/>
    </location>
</feature>
<keyword evidence="3" id="KW-1185">Reference proteome</keyword>
<gene>
    <name evidence="2" type="ORF">NRB20_75360</name>
</gene>
<feature type="transmembrane region" description="Helical" evidence="1">
    <location>
        <begin position="402"/>
        <end position="425"/>
    </location>
</feature>
<feature type="transmembrane region" description="Helical" evidence="1">
    <location>
        <begin position="458"/>
        <end position="482"/>
    </location>
</feature>
<accession>A0A7K0DFU0</accession>
<evidence type="ECO:0000313" key="3">
    <source>
        <dbReference type="Proteomes" id="UP000438448"/>
    </source>
</evidence>
<feature type="transmembrane region" description="Helical" evidence="1">
    <location>
        <begin position="503"/>
        <end position="524"/>
    </location>
</feature>